<feature type="transmembrane region" description="Helical" evidence="5">
    <location>
        <begin position="241"/>
        <end position="264"/>
    </location>
</feature>
<comment type="subcellular location">
    <subcellularLocation>
        <location evidence="1">Cell membrane</location>
        <topology evidence="1">Multi-pass membrane protein</topology>
    </subcellularLocation>
</comment>
<feature type="transmembrane region" description="Helical" evidence="5">
    <location>
        <begin position="358"/>
        <end position="378"/>
    </location>
</feature>
<feature type="domain" description="Major facilitator superfamily (MFS) profile" evidence="6">
    <location>
        <begin position="12"/>
        <end position="386"/>
    </location>
</feature>
<dbReference type="PROSITE" id="PS50850">
    <property type="entry name" value="MFS"/>
    <property type="match status" value="1"/>
</dbReference>
<evidence type="ECO:0000313" key="7">
    <source>
        <dbReference type="EMBL" id="NYE72717.1"/>
    </source>
</evidence>
<dbReference type="Gene3D" id="1.20.1250.20">
    <property type="entry name" value="MFS general substrate transporter like domains"/>
    <property type="match status" value="2"/>
</dbReference>
<dbReference type="InterPro" id="IPR036259">
    <property type="entry name" value="MFS_trans_sf"/>
</dbReference>
<dbReference type="Proteomes" id="UP000569914">
    <property type="component" value="Unassembled WGS sequence"/>
</dbReference>
<proteinExistence type="predicted"/>
<evidence type="ECO:0000256" key="5">
    <source>
        <dbReference type="SAM" id="Phobius"/>
    </source>
</evidence>
<dbReference type="Pfam" id="PF07690">
    <property type="entry name" value="MFS_1"/>
    <property type="match status" value="1"/>
</dbReference>
<evidence type="ECO:0000256" key="3">
    <source>
        <dbReference type="ARBA" id="ARBA00022989"/>
    </source>
</evidence>
<gene>
    <name evidence="7" type="ORF">BKA15_004046</name>
</gene>
<feature type="transmembrane region" description="Helical" evidence="5">
    <location>
        <begin position="217"/>
        <end position="235"/>
    </location>
</feature>
<evidence type="ECO:0000256" key="2">
    <source>
        <dbReference type="ARBA" id="ARBA00022692"/>
    </source>
</evidence>
<accession>A0A7Y9I9L0</accession>
<dbReference type="RefSeq" id="WP_179753716.1">
    <property type="nucleotide sequence ID" value="NZ_JACCBU010000001.1"/>
</dbReference>
<dbReference type="InterPro" id="IPR020846">
    <property type="entry name" value="MFS_dom"/>
</dbReference>
<dbReference type="SUPFAM" id="SSF103473">
    <property type="entry name" value="MFS general substrate transporter"/>
    <property type="match status" value="1"/>
</dbReference>
<reference evidence="7 8" key="1">
    <citation type="submission" date="2020-07" db="EMBL/GenBank/DDBJ databases">
        <title>Sequencing the genomes of 1000 actinobacteria strains.</title>
        <authorList>
            <person name="Klenk H.-P."/>
        </authorList>
    </citation>
    <scope>NUCLEOTIDE SEQUENCE [LARGE SCALE GENOMIC DNA]</scope>
    <source>
        <strain evidence="7 8">DSM 22083</strain>
    </source>
</reference>
<evidence type="ECO:0000256" key="4">
    <source>
        <dbReference type="ARBA" id="ARBA00023136"/>
    </source>
</evidence>
<feature type="transmembrane region" description="Helical" evidence="5">
    <location>
        <begin position="332"/>
        <end position="352"/>
    </location>
</feature>
<keyword evidence="8" id="KW-1185">Reference proteome</keyword>
<dbReference type="PANTHER" id="PTHR43129">
    <property type="entry name" value="FOSMIDOMYCIN RESISTANCE PROTEIN"/>
    <property type="match status" value="1"/>
</dbReference>
<protein>
    <submittedName>
        <fullName evidence="7">FSR family fosmidomycin resistance protein-like MFS transporter</fullName>
    </submittedName>
</protein>
<feature type="transmembrane region" description="Helical" evidence="5">
    <location>
        <begin position="49"/>
        <end position="70"/>
    </location>
</feature>
<dbReference type="InterPro" id="IPR011701">
    <property type="entry name" value="MFS"/>
</dbReference>
<feature type="transmembrane region" description="Helical" evidence="5">
    <location>
        <begin position="77"/>
        <end position="96"/>
    </location>
</feature>
<feature type="transmembrane region" description="Helical" evidence="5">
    <location>
        <begin position="102"/>
        <end position="124"/>
    </location>
</feature>
<name>A0A7Y9I9L0_9ACTN</name>
<dbReference type="GO" id="GO:0005886">
    <property type="term" value="C:plasma membrane"/>
    <property type="evidence" value="ECO:0007669"/>
    <property type="project" value="UniProtKB-SubCell"/>
</dbReference>
<feature type="transmembrane region" description="Helical" evidence="5">
    <location>
        <begin position="136"/>
        <end position="157"/>
    </location>
</feature>
<keyword evidence="2 5" id="KW-0812">Transmembrane</keyword>
<dbReference type="AlphaFoldDB" id="A0A7Y9I9L0"/>
<organism evidence="7 8">
    <name type="scientific">Microlunatus parietis</name>
    <dbReference type="NCBI Taxonomy" id="682979"/>
    <lineage>
        <taxon>Bacteria</taxon>
        <taxon>Bacillati</taxon>
        <taxon>Actinomycetota</taxon>
        <taxon>Actinomycetes</taxon>
        <taxon>Propionibacteriales</taxon>
        <taxon>Propionibacteriaceae</taxon>
        <taxon>Microlunatus</taxon>
    </lineage>
</organism>
<feature type="transmembrane region" description="Helical" evidence="5">
    <location>
        <begin position="163"/>
        <end position="183"/>
    </location>
</feature>
<sequence length="396" mass="40717">MHQPRPARHRLTALLLAVGHGGVDCYQGMVAALVPVFVLERGYSLPAAGGLVFAASLTSSVVQPLFGLLGDRRPARWIVPVSVLVTGAGIGALGLVGEPWLVFLLVALSGIGIAAFHPAAARLARELSGGDHVQMSWFALGGNIGFAVAPFLVAGTVGALGLAASPLLIMPAAVALIMVLGCLRTHRAATSGTPLTRTAASLAAEDRRSFGRLTVAIMARSIIFVGLGSFIALYAQQDPALGPAGGTGALFVLYLGGAFGTVLGGRLARRWPRTRILRWSYLLTAPAMVGLVLAPGAIRLIFVAVVSFLLYVPFSLHLTLAQDYLPRHVGTASGVTLGLAVSVGGLASPALGVLAEQIGLTGALLSLIIVAGLAWLALRRLPEPQPLTSPLGQGTS</sequence>
<dbReference type="GO" id="GO:0022857">
    <property type="term" value="F:transmembrane transporter activity"/>
    <property type="evidence" value="ECO:0007669"/>
    <property type="project" value="InterPro"/>
</dbReference>
<evidence type="ECO:0000256" key="1">
    <source>
        <dbReference type="ARBA" id="ARBA00004651"/>
    </source>
</evidence>
<evidence type="ECO:0000313" key="8">
    <source>
        <dbReference type="Proteomes" id="UP000569914"/>
    </source>
</evidence>
<dbReference type="EMBL" id="JACCBU010000001">
    <property type="protein sequence ID" value="NYE72717.1"/>
    <property type="molecule type" value="Genomic_DNA"/>
</dbReference>
<evidence type="ECO:0000259" key="6">
    <source>
        <dbReference type="PROSITE" id="PS50850"/>
    </source>
</evidence>
<keyword evidence="3 5" id="KW-1133">Transmembrane helix</keyword>
<dbReference type="PANTHER" id="PTHR43129:SF1">
    <property type="entry name" value="FOSMIDOMYCIN RESISTANCE PROTEIN"/>
    <property type="match status" value="1"/>
</dbReference>
<dbReference type="CDD" id="cd17478">
    <property type="entry name" value="MFS_FsR"/>
    <property type="match status" value="1"/>
</dbReference>
<keyword evidence="4 5" id="KW-0472">Membrane</keyword>
<comment type="caution">
    <text evidence="7">The sequence shown here is derived from an EMBL/GenBank/DDBJ whole genome shotgun (WGS) entry which is preliminary data.</text>
</comment>